<evidence type="ECO:0008006" key="3">
    <source>
        <dbReference type="Google" id="ProtNLM"/>
    </source>
</evidence>
<gene>
    <name evidence="1" type="ORF">DHL47_09750</name>
</gene>
<accession>A0ABS5AYC7</accession>
<proteinExistence type="predicted"/>
<dbReference type="EMBL" id="QFAY01000020">
    <property type="protein sequence ID" value="MBP2621592.1"/>
    <property type="molecule type" value="Genomic_DNA"/>
</dbReference>
<sequence length="213" mass="24220">MSKMGRYIKELAALPPEATLLAGPRLMLFLSGSSQLDRATLTPGQQALLKDLCPAGYNCVSSNFPYNQHFEHDKQQPVSLLAASFSNVRYYWHTLFNAAFQKELARHLQPLLQAEAAVIICKSSGLNLLTQWLDGIEHLQPKLQVIALGPVSRRLLTRTDLDLLVIKGKKDRYSYMLDRHAADAVIDSNHFDYEYREDVKGLIYDWLRKSDKD</sequence>
<organism evidence="1 2">
    <name type="scientific">Streptococcus panodentis</name>
    <dbReference type="NCBI Taxonomy" id="1581472"/>
    <lineage>
        <taxon>Bacteria</taxon>
        <taxon>Bacillati</taxon>
        <taxon>Bacillota</taxon>
        <taxon>Bacilli</taxon>
        <taxon>Lactobacillales</taxon>
        <taxon>Streptococcaceae</taxon>
        <taxon>Streptococcus</taxon>
    </lineage>
</organism>
<evidence type="ECO:0000313" key="2">
    <source>
        <dbReference type="Proteomes" id="UP001519349"/>
    </source>
</evidence>
<protein>
    <recommendedName>
        <fullName evidence="3">Alpha/beta hydrolase</fullName>
    </recommendedName>
</protein>
<dbReference type="RefSeq" id="WP_209551691.1">
    <property type="nucleotide sequence ID" value="NZ_QFAY01000020.1"/>
</dbReference>
<keyword evidence="2" id="KW-1185">Reference proteome</keyword>
<reference evidence="1 2" key="1">
    <citation type="submission" date="2018-05" db="EMBL/GenBank/DDBJ databases">
        <title>Draft genome sequence of Streptococcus panodentis CCUG 70867T.</title>
        <authorList>
            <person name="Salva-Serra F."/>
            <person name="Mendez V."/>
            <person name="Jaen-Luchoro D."/>
            <person name="Gonzales-Siles L."/>
            <person name="Karlsson R."/>
            <person name="Engstrom-Jakobsson H."/>
            <person name="Busquets A."/>
            <person name="Gomila M."/>
            <person name="Pineiro-Iglesias B."/>
            <person name="Bennasar-Figueras A."/>
            <person name="Seeger M."/>
            <person name="Moore E."/>
        </authorList>
    </citation>
    <scope>NUCLEOTIDE SEQUENCE [LARGE SCALE GENOMIC DNA]</scope>
    <source>
        <strain evidence="1 2">CCUG 70867</strain>
    </source>
</reference>
<name>A0ABS5AYC7_9STRE</name>
<evidence type="ECO:0000313" key="1">
    <source>
        <dbReference type="EMBL" id="MBP2621592.1"/>
    </source>
</evidence>
<comment type="caution">
    <text evidence="1">The sequence shown here is derived from an EMBL/GenBank/DDBJ whole genome shotgun (WGS) entry which is preliminary data.</text>
</comment>
<dbReference type="Proteomes" id="UP001519349">
    <property type="component" value="Unassembled WGS sequence"/>
</dbReference>